<dbReference type="AlphaFoldDB" id="A0A927PLC4"/>
<dbReference type="InterPro" id="IPR011893">
    <property type="entry name" value="Selenoprotein_Rdx-typ"/>
</dbReference>
<protein>
    <submittedName>
        <fullName evidence="2">SelT/SelW/SelH family protein</fullName>
    </submittedName>
</protein>
<sequence length="95" mass="10442">MSQDHQVIITYCARCGWLLRATWMAQELLTTFAADLAEVALRPGPSGSYRIDVDACTVWDRAIDGGFPDIADLKRRVRDVIAPGRSLGHTEGAPQ</sequence>
<keyword evidence="1" id="KW-0676">Redox-active center</keyword>
<dbReference type="EMBL" id="JACYWE010000006">
    <property type="protein sequence ID" value="MBD8506960.1"/>
    <property type="molecule type" value="Genomic_DNA"/>
</dbReference>
<dbReference type="Proteomes" id="UP000642993">
    <property type="component" value="Unassembled WGS sequence"/>
</dbReference>
<proteinExistence type="predicted"/>
<evidence type="ECO:0000313" key="3">
    <source>
        <dbReference type="Proteomes" id="UP000642993"/>
    </source>
</evidence>
<dbReference type="SUPFAM" id="SSF52833">
    <property type="entry name" value="Thioredoxin-like"/>
    <property type="match status" value="1"/>
</dbReference>
<name>A0A927PLC4_9ACTN</name>
<dbReference type="Pfam" id="PF10262">
    <property type="entry name" value="Rdx"/>
    <property type="match status" value="1"/>
</dbReference>
<dbReference type="RefSeq" id="WP_192039431.1">
    <property type="nucleotide sequence ID" value="NZ_JACYWE010000006.1"/>
</dbReference>
<dbReference type="NCBIfam" id="TIGR02174">
    <property type="entry name" value="CXXU_selWTH"/>
    <property type="match status" value="1"/>
</dbReference>
<gene>
    <name evidence="2" type="ORF">HT102_10710</name>
</gene>
<evidence type="ECO:0000256" key="1">
    <source>
        <dbReference type="ARBA" id="ARBA00023284"/>
    </source>
</evidence>
<evidence type="ECO:0000313" key="2">
    <source>
        <dbReference type="EMBL" id="MBD8506960.1"/>
    </source>
</evidence>
<dbReference type="PANTHER" id="PTHR36417:SF2">
    <property type="entry name" value="SELENOPROTEIN DOMAIN PROTEIN (AFU_ORTHOLOGUE AFUA_1G05220)"/>
    <property type="match status" value="1"/>
</dbReference>
<accession>A0A927PLC4</accession>
<organism evidence="2 3">
    <name type="scientific">Lolliginicoccus lacisalsi</name>
    <dbReference type="NCBI Taxonomy" id="2742202"/>
    <lineage>
        <taxon>Bacteria</taxon>
        <taxon>Bacillati</taxon>
        <taxon>Actinomycetota</taxon>
        <taxon>Actinomycetes</taxon>
        <taxon>Mycobacteriales</taxon>
        <taxon>Hoyosellaceae</taxon>
        <taxon>Lolliginicoccus</taxon>
    </lineage>
</organism>
<dbReference type="InterPro" id="IPR036249">
    <property type="entry name" value="Thioredoxin-like_sf"/>
</dbReference>
<dbReference type="Gene3D" id="3.40.30.10">
    <property type="entry name" value="Glutaredoxin"/>
    <property type="match status" value="1"/>
</dbReference>
<reference evidence="2" key="1">
    <citation type="submission" date="2020-09" db="EMBL/GenBank/DDBJ databases">
        <title>Hoyosella lacisalsi sp. nov., a halotolerant actinobacterium isolated from soil of Lake Gudzhirganskoe.</title>
        <authorList>
            <person name="Yang Q."/>
            <person name="Guo P.Y."/>
            <person name="Liu S.W."/>
            <person name="Li F.N."/>
            <person name="Sun C.H."/>
        </authorList>
    </citation>
    <scope>NUCLEOTIDE SEQUENCE</scope>
    <source>
        <strain evidence="2">G463</strain>
    </source>
</reference>
<comment type="caution">
    <text evidence="2">The sequence shown here is derived from an EMBL/GenBank/DDBJ whole genome shotgun (WGS) entry which is preliminary data.</text>
</comment>
<dbReference type="PANTHER" id="PTHR36417">
    <property type="entry name" value="SELENOPROTEIN DOMAIN PROTEIN (AFU_ORTHOLOGUE AFUA_1G05220)"/>
    <property type="match status" value="1"/>
</dbReference>
<keyword evidence="3" id="KW-1185">Reference proteome</keyword>